<dbReference type="RefSeq" id="WP_129890508.1">
    <property type="nucleotide sequence ID" value="NZ_CP035758.1"/>
</dbReference>
<dbReference type="AlphaFoldDB" id="A0A4P6JWQ4"/>
<dbReference type="InterPro" id="IPR003010">
    <property type="entry name" value="C-N_Hydrolase"/>
</dbReference>
<sequence>MVKPYTAVGLIPTVRGIRTRADIQRNLDHLSHLVKAASWLSSLDLPVRLIAFPEGALQGFNDEVLDLDHVEFARECAIDIPGPETEALGKIARQYKAFIMAQAKAHHPEIKDRYFNVGFILNPEGEVILQHYKVSPLFPVEHSVCPHDIYDWWIERYGKNLDAFWPVVDTEIGRLGIMMANEGSYPENARALALNGAEVVYRASYPHPATGNEIFEIQSRARALDNNMYVVAPNMGTYYLLPEDDTAIDTFGGHSYIINYKGQIVGSQEYGGCSTYVGGVIDIEAMRDHRARAQWDNWLKDLRTELYQMLYEQPIYPKNLYLKREPMKHAEYREKVLQKQIDLLHERGVWRKPEH</sequence>
<evidence type="ECO:0000256" key="1">
    <source>
        <dbReference type="ARBA" id="ARBA00022801"/>
    </source>
</evidence>
<keyword evidence="4" id="KW-1185">Reference proteome</keyword>
<dbReference type="EMBL" id="CP035758">
    <property type="protein sequence ID" value="QBD79456.1"/>
    <property type="molecule type" value="Genomic_DNA"/>
</dbReference>
<dbReference type="PANTHER" id="PTHR43674:SF16">
    <property type="entry name" value="CARBON-NITROGEN FAMILY, PUTATIVE (AFU_ORTHOLOGUE AFUA_5G02350)-RELATED"/>
    <property type="match status" value="1"/>
</dbReference>
<dbReference type="Proteomes" id="UP000290365">
    <property type="component" value="Chromosome"/>
</dbReference>
<accession>A0A4P6JWQ4</accession>
<dbReference type="GO" id="GO:0016811">
    <property type="term" value="F:hydrolase activity, acting on carbon-nitrogen (but not peptide) bonds, in linear amides"/>
    <property type="evidence" value="ECO:0007669"/>
    <property type="project" value="TreeGrafter"/>
</dbReference>
<dbReference type="Pfam" id="PF00795">
    <property type="entry name" value="CN_hydrolase"/>
    <property type="match status" value="1"/>
</dbReference>
<gene>
    <name evidence="3" type="ORF">EPA93_27125</name>
</gene>
<evidence type="ECO:0000313" key="3">
    <source>
        <dbReference type="EMBL" id="QBD79456.1"/>
    </source>
</evidence>
<protein>
    <submittedName>
        <fullName evidence="3">Hydrolase</fullName>
    </submittedName>
</protein>
<dbReference type="PANTHER" id="PTHR43674">
    <property type="entry name" value="NITRILASE C965.09-RELATED"/>
    <property type="match status" value="1"/>
</dbReference>
<dbReference type="Gene3D" id="3.60.110.10">
    <property type="entry name" value="Carbon-nitrogen hydrolase"/>
    <property type="match status" value="1"/>
</dbReference>
<name>A0A4P6JWQ4_KTERU</name>
<reference evidence="3 4" key="1">
    <citation type="submission" date="2019-01" db="EMBL/GenBank/DDBJ databases">
        <title>Ktedonosporobacter rubrisoli SCAWS-G2.</title>
        <authorList>
            <person name="Huang Y."/>
            <person name="Yan B."/>
        </authorList>
    </citation>
    <scope>NUCLEOTIDE SEQUENCE [LARGE SCALE GENOMIC DNA]</scope>
    <source>
        <strain evidence="3 4">SCAWS-G2</strain>
    </source>
</reference>
<dbReference type="InterPro" id="IPR036526">
    <property type="entry name" value="C-N_Hydrolase_sf"/>
</dbReference>
<dbReference type="CDD" id="cd07582">
    <property type="entry name" value="nitrilase_4"/>
    <property type="match status" value="1"/>
</dbReference>
<keyword evidence="1 3" id="KW-0378">Hydrolase</keyword>
<feature type="domain" description="CN hydrolase" evidence="2">
    <location>
        <begin position="7"/>
        <end position="287"/>
    </location>
</feature>
<evidence type="ECO:0000313" key="4">
    <source>
        <dbReference type="Proteomes" id="UP000290365"/>
    </source>
</evidence>
<dbReference type="InterPro" id="IPR050345">
    <property type="entry name" value="Aliph_Amidase/BUP"/>
</dbReference>
<dbReference type="KEGG" id="kbs:EPA93_27125"/>
<evidence type="ECO:0000259" key="2">
    <source>
        <dbReference type="PROSITE" id="PS50263"/>
    </source>
</evidence>
<dbReference type="SUPFAM" id="SSF56317">
    <property type="entry name" value="Carbon-nitrogen hydrolase"/>
    <property type="match status" value="1"/>
</dbReference>
<dbReference type="OrthoDB" id="9811121at2"/>
<organism evidence="3 4">
    <name type="scientific">Ktedonosporobacter rubrisoli</name>
    <dbReference type="NCBI Taxonomy" id="2509675"/>
    <lineage>
        <taxon>Bacteria</taxon>
        <taxon>Bacillati</taxon>
        <taxon>Chloroflexota</taxon>
        <taxon>Ktedonobacteria</taxon>
        <taxon>Ktedonobacterales</taxon>
        <taxon>Ktedonosporobacteraceae</taxon>
        <taxon>Ktedonosporobacter</taxon>
    </lineage>
</organism>
<proteinExistence type="predicted"/>
<dbReference type="PROSITE" id="PS50263">
    <property type="entry name" value="CN_HYDROLASE"/>
    <property type="match status" value="1"/>
</dbReference>